<evidence type="ECO:0000256" key="1">
    <source>
        <dbReference type="SAM" id="SignalP"/>
    </source>
</evidence>
<evidence type="ECO:0000313" key="3">
    <source>
        <dbReference type="EMBL" id="QAA94464.1"/>
    </source>
</evidence>
<keyword evidence="4" id="KW-1185">Reference proteome</keyword>
<gene>
    <name evidence="3" type="ORF">CKA81_11960</name>
</gene>
<dbReference type="CDD" id="cd10150">
    <property type="entry name" value="CobN_like"/>
    <property type="match status" value="1"/>
</dbReference>
<sequence length="1286" mass="140408">MAVLSKYQWLLCGSLLAATLGLHPVQAGEPALPVVQVLHNDFVSAEKFQRLERPAADSGLALRHLNVEKSTPEALRQAVALAALVVLDVPRPGDRSMVEQRLEQAAVDPARPRLTVGGGRPAWERIVPDYAGLLATHYAAGGQEGFRRFFALVKSVHEGAAPSPDLLEPARRLPSTGFYHPQAPQIFTRLNDYLDWQAGRSQNMVSTGRVAFLTHPGPVADMLTRDLDELIGRTEAAGLIPVVFWFDATAPEGLAGVLGSGEIDALVNLGHMQSGAARSRDFLTLDVPVMQTLRFREGEAAEWPAAVSGVSARTTAVFLAGPEGWGLSDPVVLSARTDGVQDVLPEQADALIGKLKSLAALRHTPAAEKKLGLMFWNYPVGEQNLGASNLNIPRSILSIQGALADQGYDSGQAVTEGQVIATAQRMLGALYGSVSLDALLAEDLAGLLPLADYKDWLGALPAARRQDMLHFGPPERHQAVREIDGIRYFVIPRWQLGNLLIMPQMPRHPGSHKHYHDSATAPDHLYMAAYLYLKKQAAVHALIHLGTHGTQEWLPGKDRGLSAHDYPWLAVGDLPVFYPYIQDNVGEAIQAKRRGRAVTISHQTPPFAPAGLYDQLRDLHHLIHEHGQADEGMVRERLAAQIRKAAFEADLHADLGWSEEQAEQDFPGFMQALHDQLHELARSAMPLGLHTFGQRADEGQRISTILQQLGEPFLTALGVDQEELFVADASMLPDNPAYQAVQQMLSPAATVSLPEAVAAFTERAQQLDQRLRDTQENEALLAGLAGRYVKPGSGGDPIRNPDVESGRNLYAFEADKIPARAAYESAATAYAQLVAAFRAEHGGAWPQKIAFSLWSSEAIRHLGVTEAQILHALGLRPIWDAGGRVLEFEIIPATELDRARSDVVVQVTGVYRDQFDHFMRLLDDALARLAELDEPDNPIAANNRRIADALEQQGMPAGDAADAARYRIFGNEPGSYGTGVPQLALASTEWEDTAVLAEQFLSSSRHAYGNRAAGPDSAQVNLLAEQLRGTQAAVMSRSSNLHGVLSTDHPFEFLGGLSAAVRHLDGQAPQLLISDLRSREVRTTGLARFLADEMRVRYLNPQWISAMKAEGYAGTLEVLNVTNNLFGWQALDASTVRDDQWQALFDTYIHDTRDLGTREWFEQHNPTAQAQILERMAEAIRKGYWNASKDTRQALAKRWQELEDFGLSALPAVEAGSTASGQDTPAAPTDVQPALESVQGQVLEAVEPPVHDDSRQHWVLALMLLLIVAGGLRQAFLPSSRPLFRV</sequence>
<dbReference type="PANTHER" id="PTHR44119">
    <property type="entry name" value="MAGNESIUM-CHELATASE SUBUNIT CHLH, CHLOROPLASTIC"/>
    <property type="match status" value="1"/>
</dbReference>
<protein>
    <submittedName>
        <fullName evidence="3">Cobaltochelatase subunit CobN</fullName>
    </submittedName>
</protein>
<keyword evidence="1" id="KW-0732">Signal</keyword>
<dbReference type="NCBIfam" id="NF004644">
    <property type="entry name" value="PRK05989.2-2"/>
    <property type="match status" value="1"/>
</dbReference>
<feature type="signal peptide" evidence="1">
    <location>
        <begin position="1"/>
        <end position="27"/>
    </location>
</feature>
<dbReference type="OrthoDB" id="9757976at2"/>
<dbReference type="PANTHER" id="PTHR44119:SF4">
    <property type="entry name" value="AEROBIC COBALTOCHELATASE SUBUNIT COBN"/>
    <property type="match status" value="1"/>
</dbReference>
<accession>A0A410GDV5</accession>
<organism evidence="3 4">
    <name type="scientific">Pollutimonas thiosulfatoxidans</name>
    <dbReference type="NCBI Taxonomy" id="2028345"/>
    <lineage>
        <taxon>Bacteria</taxon>
        <taxon>Pseudomonadati</taxon>
        <taxon>Pseudomonadota</taxon>
        <taxon>Betaproteobacteria</taxon>
        <taxon>Burkholderiales</taxon>
        <taxon>Alcaligenaceae</taxon>
        <taxon>Pollutimonas</taxon>
    </lineage>
</organism>
<reference evidence="3 4" key="1">
    <citation type="submission" date="2017-08" db="EMBL/GenBank/DDBJ databases">
        <authorList>
            <person name="Park S.-J."/>
            <person name="Kim H."/>
        </authorList>
    </citation>
    <scope>NUCLEOTIDE SEQUENCE [LARGE SCALE GENOMIC DNA]</scope>
    <source>
        <strain evidence="4">ye3</strain>
    </source>
</reference>
<evidence type="ECO:0000259" key="2">
    <source>
        <dbReference type="Pfam" id="PF02514"/>
    </source>
</evidence>
<proteinExistence type="predicted"/>
<feature type="chain" id="PRO_5019355211" evidence="1">
    <location>
        <begin position="28"/>
        <end position="1286"/>
    </location>
</feature>
<name>A0A410GDV5_9BURK</name>
<dbReference type="RefSeq" id="WP_128355459.1">
    <property type="nucleotide sequence ID" value="NZ_CP022987.1"/>
</dbReference>
<feature type="domain" description="CobN/magnesium chelatase" evidence="2">
    <location>
        <begin position="138"/>
        <end position="1191"/>
    </location>
</feature>
<dbReference type="InterPro" id="IPR003672">
    <property type="entry name" value="CobN/Mg_chltase"/>
</dbReference>
<dbReference type="Pfam" id="PF02514">
    <property type="entry name" value="CobN-Mg_chel"/>
    <property type="match status" value="1"/>
</dbReference>
<evidence type="ECO:0000313" key="4">
    <source>
        <dbReference type="Proteomes" id="UP000283474"/>
    </source>
</evidence>
<dbReference type="KEGG" id="pus:CKA81_11960"/>
<dbReference type="Proteomes" id="UP000283474">
    <property type="component" value="Chromosome"/>
</dbReference>
<dbReference type="EMBL" id="CP022987">
    <property type="protein sequence ID" value="QAA94464.1"/>
    <property type="molecule type" value="Genomic_DNA"/>
</dbReference>